<name>A0ABQ2UQD2_9ACTN</name>
<protein>
    <recommendedName>
        <fullName evidence="4">Secreted protein</fullName>
    </recommendedName>
</protein>
<evidence type="ECO:0008006" key="4">
    <source>
        <dbReference type="Google" id="ProtNLM"/>
    </source>
</evidence>
<reference evidence="3" key="1">
    <citation type="journal article" date="2019" name="Int. J. Syst. Evol. Microbiol.">
        <title>The Global Catalogue of Microorganisms (GCM) 10K type strain sequencing project: providing services to taxonomists for standard genome sequencing and annotation.</title>
        <authorList>
            <consortium name="The Broad Institute Genomics Platform"/>
            <consortium name="The Broad Institute Genome Sequencing Center for Infectious Disease"/>
            <person name="Wu L."/>
            <person name="Ma J."/>
        </authorList>
    </citation>
    <scope>NUCLEOTIDE SEQUENCE [LARGE SCALE GENOMIC DNA]</scope>
    <source>
        <strain evidence="3">JCM 3399</strain>
    </source>
</reference>
<evidence type="ECO:0000313" key="2">
    <source>
        <dbReference type="EMBL" id="GGU46574.1"/>
    </source>
</evidence>
<feature type="region of interest" description="Disordered" evidence="1">
    <location>
        <begin position="111"/>
        <end position="134"/>
    </location>
</feature>
<organism evidence="2 3">
    <name type="scientific">Streptomyces albospinus</name>
    <dbReference type="NCBI Taxonomy" id="285515"/>
    <lineage>
        <taxon>Bacteria</taxon>
        <taxon>Bacillati</taxon>
        <taxon>Actinomycetota</taxon>
        <taxon>Actinomycetes</taxon>
        <taxon>Kitasatosporales</taxon>
        <taxon>Streptomycetaceae</taxon>
        <taxon>Streptomyces</taxon>
    </lineage>
</organism>
<gene>
    <name evidence="2" type="ORF">GCM10010211_07680</name>
</gene>
<evidence type="ECO:0000313" key="3">
    <source>
        <dbReference type="Proteomes" id="UP000654471"/>
    </source>
</evidence>
<keyword evidence="3" id="KW-1185">Reference proteome</keyword>
<proteinExistence type="predicted"/>
<evidence type="ECO:0000256" key="1">
    <source>
        <dbReference type="SAM" id="MobiDB-lite"/>
    </source>
</evidence>
<accession>A0ABQ2UQD2</accession>
<comment type="caution">
    <text evidence="2">The sequence shown here is derived from an EMBL/GenBank/DDBJ whole genome shotgun (WGS) entry which is preliminary data.</text>
</comment>
<dbReference type="EMBL" id="BMRP01000002">
    <property type="protein sequence ID" value="GGU46574.1"/>
    <property type="molecule type" value="Genomic_DNA"/>
</dbReference>
<sequence>MSWSDPRPVGSRRVPAVSRRLRVRRRYDRGMATAPPPPSAVRHRDRAVPFRALWAAVLLLAVLLAHGARAESAEGHLDSAVPAAARTTAAAQHPVEARDGAPAQRAAHAVHSAHAAPADPDHRTDHPAPAGHSAHPVCLAGQVQQGAELAPPRAAWFAAPPCRAAAPVPARYGTSAGTFALPPPSGTTGSVVQQV</sequence>
<dbReference type="Proteomes" id="UP000654471">
    <property type="component" value="Unassembled WGS sequence"/>
</dbReference>